<sequence length="184" mass="18046" precursor="true">MNLNAGKTYRARLGFAGLLGAVVVVVAGRAATGQGGQLAAATSMPGATTAAPQQTASGVPSPTAAAAATASPAATGTPTAGAASGSAGAASSTPRTVIGDVEGTHYGPVQVEIVITGNTITNVITLQVPNRERRDVEINDQAVSILRQEVLAAQSAKIDAVSGASFTSSGYAWSVQSAIDKAGL</sequence>
<dbReference type="GO" id="GO:0010181">
    <property type="term" value="F:FMN binding"/>
    <property type="evidence" value="ECO:0007669"/>
    <property type="project" value="InterPro"/>
</dbReference>
<dbReference type="AlphaFoldDB" id="E3J7Z1"/>
<organism evidence="3 4">
    <name type="scientific">Pseudofrankia inefficax (strain DSM 45817 / CECT 9037 / DDB 130130 / EuI1c)</name>
    <name type="common">Frankia inefficax</name>
    <dbReference type="NCBI Taxonomy" id="298654"/>
    <lineage>
        <taxon>Bacteria</taxon>
        <taxon>Bacillati</taxon>
        <taxon>Actinomycetota</taxon>
        <taxon>Actinomycetes</taxon>
        <taxon>Frankiales</taxon>
        <taxon>Frankiaceae</taxon>
        <taxon>Pseudofrankia</taxon>
    </lineage>
</organism>
<gene>
    <name evidence="3" type="ordered locus">FraEuI1c_4038</name>
</gene>
<dbReference type="KEGG" id="fri:FraEuI1c_4038"/>
<evidence type="ECO:0000313" key="4">
    <source>
        <dbReference type="Proteomes" id="UP000002484"/>
    </source>
</evidence>
<dbReference type="Proteomes" id="UP000002484">
    <property type="component" value="Chromosome"/>
</dbReference>
<feature type="domain" description="FMN-binding" evidence="2">
    <location>
        <begin position="104"/>
        <end position="182"/>
    </location>
</feature>
<dbReference type="InParanoid" id="E3J7Z1"/>
<dbReference type="OrthoDB" id="8099475at2"/>
<evidence type="ECO:0000256" key="1">
    <source>
        <dbReference type="SAM" id="MobiDB-lite"/>
    </source>
</evidence>
<dbReference type="HOGENOM" id="CLU_065810_1_1_11"/>
<evidence type="ECO:0000313" key="3">
    <source>
        <dbReference type="EMBL" id="ADP82039.1"/>
    </source>
</evidence>
<dbReference type="InterPro" id="IPR007329">
    <property type="entry name" value="FMN-bd"/>
</dbReference>
<proteinExistence type="predicted"/>
<dbReference type="SMART" id="SM00900">
    <property type="entry name" value="FMN_bind"/>
    <property type="match status" value="1"/>
</dbReference>
<dbReference type="Pfam" id="PF04205">
    <property type="entry name" value="FMN_bind"/>
    <property type="match status" value="1"/>
</dbReference>
<reference evidence="3 4" key="1">
    <citation type="submission" date="2010-10" db="EMBL/GenBank/DDBJ databases">
        <title>Complete sequence of Frankia sp. EuI1c.</title>
        <authorList>
            <consortium name="US DOE Joint Genome Institute"/>
            <person name="Lucas S."/>
            <person name="Copeland A."/>
            <person name="Lapidus A."/>
            <person name="Cheng J.-F."/>
            <person name="Bruce D."/>
            <person name="Goodwin L."/>
            <person name="Pitluck S."/>
            <person name="Chertkov O."/>
            <person name="Detter J.C."/>
            <person name="Han C."/>
            <person name="Tapia R."/>
            <person name="Land M."/>
            <person name="Hauser L."/>
            <person name="Jeffries C."/>
            <person name="Kyrpides N."/>
            <person name="Ivanova N."/>
            <person name="Mikhailova N."/>
            <person name="Beauchemin N."/>
            <person name="Sen A."/>
            <person name="Sur S.A."/>
            <person name="Gtari M."/>
            <person name="Wall L."/>
            <person name="Tisa L."/>
            <person name="Woyke T."/>
        </authorList>
    </citation>
    <scope>NUCLEOTIDE SEQUENCE [LARGE SCALE GENOMIC DNA]</scope>
    <source>
        <strain evidence="4">DSM 45817 / CECT 9037 / EuI1c</strain>
    </source>
</reference>
<keyword evidence="4" id="KW-1185">Reference proteome</keyword>
<dbReference type="STRING" id="298654.FraEuI1c_4038"/>
<dbReference type="EMBL" id="CP002299">
    <property type="protein sequence ID" value="ADP82039.1"/>
    <property type="molecule type" value="Genomic_DNA"/>
</dbReference>
<dbReference type="RefSeq" id="WP_013425157.1">
    <property type="nucleotide sequence ID" value="NC_014666.1"/>
</dbReference>
<accession>E3J7Z1</accession>
<protein>
    <submittedName>
        <fullName evidence="3">FMN-binding domain protein</fullName>
    </submittedName>
</protein>
<feature type="region of interest" description="Disordered" evidence="1">
    <location>
        <begin position="48"/>
        <end position="93"/>
    </location>
</feature>
<dbReference type="Gene3D" id="3.90.1010.20">
    <property type="match status" value="1"/>
</dbReference>
<dbReference type="GO" id="GO:0016020">
    <property type="term" value="C:membrane"/>
    <property type="evidence" value="ECO:0007669"/>
    <property type="project" value="InterPro"/>
</dbReference>
<dbReference type="eggNOG" id="COG3976">
    <property type="taxonomic scope" value="Bacteria"/>
</dbReference>
<evidence type="ECO:0000259" key="2">
    <source>
        <dbReference type="SMART" id="SM00900"/>
    </source>
</evidence>
<name>E3J7Z1_PSEI1</name>